<organism evidence="7">
    <name type="scientific">Ixodes ricinus</name>
    <name type="common">Common tick</name>
    <name type="synonym">Acarus ricinus</name>
    <dbReference type="NCBI Taxonomy" id="34613"/>
    <lineage>
        <taxon>Eukaryota</taxon>
        <taxon>Metazoa</taxon>
        <taxon>Ecdysozoa</taxon>
        <taxon>Arthropoda</taxon>
        <taxon>Chelicerata</taxon>
        <taxon>Arachnida</taxon>
        <taxon>Acari</taxon>
        <taxon>Parasitiformes</taxon>
        <taxon>Ixodida</taxon>
        <taxon>Ixodoidea</taxon>
        <taxon>Ixodidae</taxon>
        <taxon>Ixodinae</taxon>
        <taxon>Ixodes</taxon>
    </lineage>
</organism>
<feature type="domain" description="THAP-type" evidence="6">
    <location>
        <begin position="1"/>
        <end position="80"/>
    </location>
</feature>
<evidence type="ECO:0000313" key="7">
    <source>
        <dbReference type="EMBL" id="JAP74505.1"/>
    </source>
</evidence>
<dbReference type="EMBL" id="GEFM01001291">
    <property type="protein sequence ID" value="JAP74505.1"/>
    <property type="molecule type" value="mRNA"/>
</dbReference>
<dbReference type="SMART" id="SM00980">
    <property type="entry name" value="THAP"/>
    <property type="match status" value="1"/>
</dbReference>
<dbReference type="InterPro" id="IPR006612">
    <property type="entry name" value="THAP_Znf"/>
</dbReference>
<dbReference type="Pfam" id="PF05485">
    <property type="entry name" value="THAP"/>
    <property type="match status" value="1"/>
</dbReference>
<feature type="non-terminal residue" evidence="7">
    <location>
        <position position="1"/>
    </location>
</feature>
<sequence>CVVCGWTNHDCGKVASNLFRFPSKLMYPEKRAAWIAAVRGVLPDGSLWEPSVDCQICSAHFITGRPSNFKDRPDFVPTVFNYARAPGESAVQSQDPCVERHEDREYKMRLGPGLIRLDGKPVCHFA</sequence>
<keyword evidence="4 5" id="KW-0238">DNA-binding</keyword>
<dbReference type="SUPFAM" id="SSF57716">
    <property type="entry name" value="Glucocorticoid receptor-like (DNA-binding domain)"/>
    <property type="match status" value="1"/>
</dbReference>
<dbReference type="AlphaFoldDB" id="A0A131Y7Q8"/>
<evidence type="ECO:0000259" key="6">
    <source>
        <dbReference type="PROSITE" id="PS50950"/>
    </source>
</evidence>
<name>A0A131Y7Q8_IXORI</name>
<evidence type="ECO:0000256" key="1">
    <source>
        <dbReference type="ARBA" id="ARBA00022723"/>
    </source>
</evidence>
<dbReference type="GO" id="GO:0008270">
    <property type="term" value="F:zinc ion binding"/>
    <property type="evidence" value="ECO:0007669"/>
    <property type="project" value="UniProtKB-KW"/>
</dbReference>
<keyword evidence="2 5" id="KW-0863">Zinc-finger</keyword>
<evidence type="ECO:0000256" key="3">
    <source>
        <dbReference type="ARBA" id="ARBA00022833"/>
    </source>
</evidence>
<dbReference type="GO" id="GO:0003677">
    <property type="term" value="F:DNA binding"/>
    <property type="evidence" value="ECO:0007669"/>
    <property type="project" value="UniProtKB-UniRule"/>
</dbReference>
<keyword evidence="1" id="KW-0479">Metal-binding</keyword>
<reference evidence="7" key="1">
    <citation type="submission" date="2016-02" db="EMBL/GenBank/DDBJ databases">
        <title>RNAseq analyses of the midgut from blood- or serum-fed Ixodes ricinus ticks.</title>
        <authorList>
            <person name="Perner J."/>
            <person name="Provaznik J."/>
            <person name="Schrenkova J."/>
            <person name="Urbanova V."/>
            <person name="Ribeiro J.M."/>
            <person name="Kopacek P."/>
        </authorList>
    </citation>
    <scope>NUCLEOTIDE SEQUENCE</scope>
    <source>
        <tissue evidence="7">Gut</tissue>
    </source>
</reference>
<evidence type="ECO:0000256" key="4">
    <source>
        <dbReference type="ARBA" id="ARBA00023125"/>
    </source>
</evidence>
<evidence type="ECO:0000256" key="2">
    <source>
        <dbReference type="ARBA" id="ARBA00022771"/>
    </source>
</evidence>
<keyword evidence="3" id="KW-0862">Zinc</keyword>
<evidence type="ECO:0000256" key="5">
    <source>
        <dbReference type="PROSITE-ProRule" id="PRU00309"/>
    </source>
</evidence>
<dbReference type="PROSITE" id="PS50950">
    <property type="entry name" value="ZF_THAP"/>
    <property type="match status" value="1"/>
</dbReference>
<protein>
    <recommendedName>
        <fullName evidence="6">THAP-type domain-containing protein</fullName>
    </recommendedName>
</protein>
<proteinExistence type="evidence at transcript level"/>
<accession>A0A131Y7Q8</accession>